<dbReference type="InterPro" id="IPR017900">
    <property type="entry name" value="4Fe4S_Fe_S_CS"/>
</dbReference>
<keyword evidence="1" id="KW-0004">4Fe-4S</keyword>
<keyword evidence="8" id="KW-1185">Reference proteome</keyword>
<dbReference type="InterPro" id="IPR004017">
    <property type="entry name" value="Cys_rich_dom"/>
</dbReference>
<organism evidence="7 8">
    <name type="scientific">Acetobacterium wieringae</name>
    <dbReference type="NCBI Taxonomy" id="52694"/>
    <lineage>
        <taxon>Bacteria</taxon>
        <taxon>Bacillati</taxon>
        <taxon>Bacillota</taxon>
        <taxon>Clostridia</taxon>
        <taxon>Eubacteriales</taxon>
        <taxon>Eubacteriaceae</taxon>
        <taxon>Acetobacterium</taxon>
    </lineage>
</organism>
<keyword evidence="5" id="KW-0411">Iron-sulfur</keyword>
<dbReference type="PANTHER" id="PTHR43255:SF1">
    <property type="entry name" value="IRON-SULFUR-BINDING OXIDOREDUCTASE FADF-RELATED"/>
    <property type="match status" value="1"/>
</dbReference>
<keyword evidence="3" id="KW-0560">Oxidoreductase</keyword>
<dbReference type="InterPro" id="IPR017896">
    <property type="entry name" value="4Fe4S_Fe-S-bd"/>
</dbReference>
<dbReference type="Pfam" id="PF02754">
    <property type="entry name" value="CCG"/>
    <property type="match status" value="2"/>
</dbReference>
<proteinExistence type="predicted"/>
<dbReference type="Pfam" id="PF13183">
    <property type="entry name" value="Fer4_8"/>
    <property type="match status" value="1"/>
</dbReference>
<reference evidence="7" key="1">
    <citation type="submission" date="2021-11" db="EMBL/GenBank/DDBJ databases">
        <title>Isoprene-degrading acetogen.</title>
        <authorList>
            <person name="Yang Y."/>
            <person name="Jin H."/>
            <person name="Yan J."/>
        </authorList>
    </citation>
    <scope>NUCLEOTIDE SEQUENCE</scope>
    <source>
        <strain evidence="7">Berkeley</strain>
    </source>
</reference>
<accession>A0ABY6HHH4</accession>
<gene>
    <name evidence="7" type="ORF">LNN31_05950</name>
</gene>
<evidence type="ECO:0000313" key="8">
    <source>
        <dbReference type="Proteomes" id="UP001163550"/>
    </source>
</evidence>
<evidence type="ECO:0000256" key="2">
    <source>
        <dbReference type="ARBA" id="ARBA00022723"/>
    </source>
</evidence>
<evidence type="ECO:0000259" key="6">
    <source>
        <dbReference type="PROSITE" id="PS51379"/>
    </source>
</evidence>
<dbReference type="Gene3D" id="1.10.1060.10">
    <property type="entry name" value="Alpha-helical ferredoxin"/>
    <property type="match status" value="1"/>
</dbReference>
<dbReference type="InterPro" id="IPR051460">
    <property type="entry name" value="HdrC_iron-sulfur_subunit"/>
</dbReference>
<protein>
    <submittedName>
        <fullName evidence="7">(Fe-S)-binding protein</fullName>
    </submittedName>
</protein>
<keyword evidence="2" id="KW-0479">Metal-binding</keyword>
<evidence type="ECO:0000256" key="5">
    <source>
        <dbReference type="ARBA" id="ARBA00023014"/>
    </source>
</evidence>
<evidence type="ECO:0000313" key="7">
    <source>
        <dbReference type="EMBL" id="UYO63959.1"/>
    </source>
</evidence>
<dbReference type="EMBL" id="CP087994">
    <property type="protein sequence ID" value="UYO63959.1"/>
    <property type="molecule type" value="Genomic_DNA"/>
</dbReference>
<dbReference type="PANTHER" id="PTHR43255">
    <property type="entry name" value="IRON-SULFUR-BINDING OXIDOREDUCTASE FADF-RELATED-RELATED"/>
    <property type="match status" value="1"/>
</dbReference>
<dbReference type="InterPro" id="IPR009051">
    <property type="entry name" value="Helical_ferredxn"/>
</dbReference>
<sequence length="359" mass="39567">MSKLEITQNIVDSCIECGQCMDACEFLPKVCENPKNLAEEMVTGRYVAKTEVPYLCNMCGKCATVCPVDLNIGDMIQEVRVQVFEEDIPLPGNIKYVKNQQKFVASDQFFLAKPAPSGNTKRMFFPGCHLSGYSADLVDASWRWMNKNDEDCGLLLTCCGAPSYDTGDKARYEEILGKVKATMAEFGATELVTACSNCTMHFRDYSDVATVSLYEVMNQKWESPAKECGSWVMHDPCKSRTFPEMQKAARELLKKAGCDVKEPDNTGADAKCCGMGGLVGYTDADWAGALSKQRAEELGGDLVTYCASCRQAMRPYERNGVHVLDILFNDDLDAAKQADAHGAADAKKSQLKTRELLSV</sequence>
<dbReference type="PROSITE" id="PS51379">
    <property type="entry name" value="4FE4S_FER_2"/>
    <property type="match status" value="2"/>
</dbReference>
<dbReference type="PROSITE" id="PS00198">
    <property type="entry name" value="4FE4S_FER_1"/>
    <property type="match status" value="1"/>
</dbReference>
<name>A0ABY6HHH4_9FIRM</name>
<evidence type="ECO:0000256" key="3">
    <source>
        <dbReference type="ARBA" id="ARBA00023002"/>
    </source>
</evidence>
<evidence type="ECO:0000256" key="4">
    <source>
        <dbReference type="ARBA" id="ARBA00023004"/>
    </source>
</evidence>
<feature type="domain" description="4Fe-4S ferredoxin-type" evidence="6">
    <location>
        <begin position="4"/>
        <end position="35"/>
    </location>
</feature>
<evidence type="ECO:0000256" key="1">
    <source>
        <dbReference type="ARBA" id="ARBA00022485"/>
    </source>
</evidence>
<dbReference type="RefSeq" id="WP_263993048.1">
    <property type="nucleotide sequence ID" value="NZ_CP087994.1"/>
</dbReference>
<dbReference type="Proteomes" id="UP001163550">
    <property type="component" value="Chromosome"/>
</dbReference>
<feature type="domain" description="4Fe-4S ferredoxin-type" evidence="6">
    <location>
        <begin position="46"/>
        <end position="78"/>
    </location>
</feature>
<keyword evidence="4" id="KW-0408">Iron</keyword>
<dbReference type="SUPFAM" id="SSF54862">
    <property type="entry name" value="4Fe-4S ferredoxins"/>
    <property type="match status" value="1"/>
</dbReference>